<name>A0A2P2QB62_RHIMU</name>
<sequence>MLMPMRHGFALLFTWCRYSRKVLARSVADGQICEELGVACELNLVC</sequence>
<evidence type="ECO:0000313" key="1">
    <source>
        <dbReference type="EMBL" id="MBX64226.1"/>
    </source>
</evidence>
<reference evidence="1" key="1">
    <citation type="submission" date="2018-02" db="EMBL/GenBank/DDBJ databases">
        <title>Rhizophora mucronata_Transcriptome.</title>
        <authorList>
            <person name="Meera S.P."/>
            <person name="Sreeshan A."/>
            <person name="Augustine A."/>
        </authorList>
    </citation>
    <scope>NUCLEOTIDE SEQUENCE</scope>
    <source>
        <tissue evidence="1">Leaf</tissue>
    </source>
</reference>
<dbReference type="EMBL" id="GGEC01083742">
    <property type="protein sequence ID" value="MBX64226.1"/>
    <property type="molecule type" value="Transcribed_RNA"/>
</dbReference>
<organism evidence="1">
    <name type="scientific">Rhizophora mucronata</name>
    <name type="common">Asiatic mangrove</name>
    <dbReference type="NCBI Taxonomy" id="61149"/>
    <lineage>
        <taxon>Eukaryota</taxon>
        <taxon>Viridiplantae</taxon>
        <taxon>Streptophyta</taxon>
        <taxon>Embryophyta</taxon>
        <taxon>Tracheophyta</taxon>
        <taxon>Spermatophyta</taxon>
        <taxon>Magnoliopsida</taxon>
        <taxon>eudicotyledons</taxon>
        <taxon>Gunneridae</taxon>
        <taxon>Pentapetalae</taxon>
        <taxon>rosids</taxon>
        <taxon>fabids</taxon>
        <taxon>Malpighiales</taxon>
        <taxon>Rhizophoraceae</taxon>
        <taxon>Rhizophora</taxon>
    </lineage>
</organism>
<accession>A0A2P2QB62</accession>
<proteinExistence type="predicted"/>
<dbReference type="AlphaFoldDB" id="A0A2P2QB62"/>
<protein>
    <submittedName>
        <fullName evidence="1">Uncharacterized protein</fullName>
    </submittedName>
</protein>